<dbReference type="InterPro" id="IPR016197">
    <property type="entry name" value="Chromo-like_dom_sf"/>
</dbReference>
<dbReference type="EMBL" id="CABPRJ010000018">
    <property type="protein sequence ID" value="VVC25714.1"/>
    <property type="molecule type" value="Genomic_DNA"/>
</dbReference>
<dbReference type="CDD" id="cd00034">
    <property type="entry name" value="CSD"/>
    <property type="match status" value="1"/>
</dbReference>
<organism evidence="5 6">
    <name type="scientific">Cinara cedri</name>
    <dbReference type="NCBI Taxonomy" id="506608"/>
    <lineage>
        <taxon>Eukaryota</taxon>
        <taxon>Metazoa</taxon>
        <taxon>Ecdysozoa</taxon>
        <taxon>Arthropoda</taxon>
        <taxon>Hexapoda</taxon>
        <taxon>Insecta</taxon>
        <taxon>Pterygota</taxon>
        <taxon>Neoptera</taxon>
        <taxon>Paraneoptera</taxon>
        <taxon>Hemiptera</taxon>
        <taxon>Sternorrhyncha</taxon>
        <taxon>Aphidomorpha</taxon>
        <taxon>Aphidoidea</taxon>
        <taxon>Aphididae</taxon>
        <taxon>Lachninae</taxon>
        <taxon>Cinara</taxon>
    </lineage>
</organism>
<keyword evidence="2" id="KW-0539">Nucleus</keyword>
<evidence type="ECO:0000313" key="6">
    <source>
        <dbReference type="Proteomes" id="UP000325440"/>
    </source>
</evidence>
<dbReference type="SUPFAM" id="SSF54160">
    <property type="entry name" value="Chromo domain-like"/>
    <property type="match status" value="1"/>
</dbReference>
<sequence>MEINQLVQQQRNVQSNNPMSTNNRNRPQSRSNIQNIINQPLVSSEQRSTMSAAISQPVELTRYPRGLRPEKIVGANTMEDIGLVFYVKWKNLTQIDCVRREEIYLNDPQLAIDFFKKHLRFSSK</sequence>
<name>A0A5E4M3C1_9HEMI</name>
<dbReference type="GO" id="GO:0005634">
    <property type="term" value="C:nucleus"/>
    <property type="evidence" value="ECO:0007669"/>
    <property type="project" value="UniProtKB-SubCell"/>
</dbReference>
<comment type="subcellular location">
    <subcellularLocation>
        <location evidence="1">Nucleus</location>
    </subcellularLocation>
</comment>
<dbReference type="InterPro" id="IPR000953">
    <property type="entry name" value="Chromo/chromo_shadow_dom"/>
</dbReference>
<evidence type="ECO:0000256" key="2">
    <source>
        <dbReference type="ARBA" id="ARBA00023242"/>
    </source>
</evidence>
<dbReference type="AlphaFoldDB" id="A0A5E4M3C1"/>
<feature type="domain" description="Chromo" evidence="4">
    <location>
        <begin position="67"/>
        <end position="124"/>
    </location>
</feature>
<dbReference type="PROSITE" id="PS50013">
    <property type="entry name" value="CHROMO_2"/>
    <property type="match status" value="1"/>
</dbReference>
<evidence type="ECO:0000259" key="4">
    <source>
        <dbReference type="PROSITE" id="PS50013"/>
    </source>
</evidence>
<protein>
    <submittedName>
        <fullName evidence="5">Chromo/chromo shadow domain,Chromo shadow domain,Chromo domain-like</fullName>
    </submittedName>
</protein>
<evidence type="ECO:0000256" key="3">
    <source>
        <dbReference type="SAM" id="MobiDB-lite"/>
    </source>
</evidence>
<dbReference type="InterPro" id="IPR008251">
    <property type="entry name" value="Chromo_shadow_dom"/>
</dbReference>
<keyword evidence="6" id="KW-1185">Reference proteome</keyword>
<evidence type="ECO:0000313" key="5">
    <source>
        <dbReference type="EMBL" id="VVC25714.1"/>
    </source>
</evidence>
<gene>
    <name evidence="5" type="ORF">CINCED_3A004202</name>
</gene>
<dbReference type="OrthoDB" id="273092at2759"/>
<reference evidence="5 6" key="1">
    <citation type="submission" date="2019-08" db="EMBL/GenBank/DDBJ databases">
        <authorList>
            <person name="Alioto T."/>
            <person name="Alioto T."/>
            <person name="Gomez Garrido J."/>
        </authorList>
    </citation>
    <scope>NUCLEOTIDE SEQUENCE [LARGE SCALE GENOMIC DNA]</scope>
</reference>
<dbReference type="Proteomes" id="UP000325440">
    <property type="component" value="Unassembled WGS sequence"/>
</dbReference>
<feature type="region of interest" description="Disordered" evidence="3">
    <location>
        <begin position="1"/>
        <end position="48"/>
    </location>
</feature>
<proteinExistence type="predicted"/>
<dbReference type="GO" id="GO:0005694">
    <property type="term" value="C:chromosome"/>
    <property type="evidence" value="ECO:0007669"/>
    <property type="project" value="UniProtKB-ARBA"/>
</dbReference>
<dbReference type="Pfam" id="PF01393">
    <property type="entry name" value="Chromo_shadow"/>
    <property type="match status" value="1"/>
</dbReference>
<dbReference type="Gene3D" id="2.40.50.40">
    <property type="match status" value="1"/>
</dbReference>
<evidence type="ECO:0000256" key="1">
    <source>
        <dbReference type="ARBA" id="ARBA00004123"/>
    </source>
</evidence>
<accession>A0A5E4M3C1</accession>